<feature type="region of interest" description="Disordered" evidence="1">
    <location>
        <begin position="1"/>
        <end position="35"/>
    </location>
</feature>
<comment type="caution">
    <text evidence="2">The sequence shown here is derived from an EMBL/GenBank/DDBJ whole genome shotgun (WGS) entry which is preliminary data.</text>
</comment>
<protein>
    <submittedName>
        <fullName evidence="2">Uncharacterized protein</fullName>
    </submittedName>
</protein>
<accession>A0ABV4TDV9</accession>
<evidence type="ECO:0000313" key="3">
    <source>
        <dbReference type="Proteomes" id="UP001574169"/>
    </source>
</evidence>
<feature type="compositionally biased region" description="Basic and acidic residues" evidence="1">
    <location>
        <begin position="1"/>
        <end position="20"/>
    </location>
</feature>
<dbReference type="Proteomes" id="UP001574169">
    <property type="component" value="Unassembled WGS sequence"/>
</dbReference>
<proteinExistence type="predicted"/>
<reference evidence="2 3" key="1">
    <citation type="submission" date="2024-04" db="EMBL/GenBank/DDBJ databases">
        <title>New Clade of Flavobacterium.</title>
        <authorList>
            <person name="Matos L."/>
            <person name="Proenca D.N."/>
            <person name="Fransisco R.M."/>
            <person name="Chung A.P."/>
            <person name="Maccario L."/>
            <person name="Sorensen S.J."/>
            <person name="Morais P.V."/>
        </authorList>
    </citation>
    <scope>NUCLEOTIDE SEQUENCE [LARGE SCALE GENOMIC DNA]</scope>
    <source>
        <strain evidence="2 3">FZUC8N2.13</strain>
    </source>
</reference>
<sequence length="142" mass="15950">MNTEKQQKEQKGNEVKDTKSLKLLPVAKTAEPTEKSKEAAAVAAIEKFANSAPLTAKERIGRKTLFDEVSKRYEHLERKANDLKMFHAGNDKITAKIILKNQAGFEFEVSNSNVIKKVTDTMEAELNILLTEAENEVLTFEI</sequence>
<evidence type="ECO:0000256" key="1">
    <source>
        <dbReference type="SAM" id="MobiDB-lite"/>
    </source>
</evidence>
<organism evidence="2 3">
    <name type="scientific">Flavobacterium zubiriense</name>
    <dbReference type="NCBI Taxonomy" id="3138075"/>
    <lineage>
        <taxon>Bacteria</taxon>
        <taxon>Pseudomonadati</taxon>
        <taxon>Bacteroidota</taxon>
        <taxon>Flavobacteriia</taxon>
        <taxon>Flavobacteriales</taxon>
        <taxon>Flavobacteriaceae</taxon>
        <taxon>Flavobacterium</taxon>
    </lineage>
</organism>
<evidence type="ECO:0000313" key="2">
    <source>
        <dbReference type="EMBL" id="MFA9191146.1"/>
    </source>
</evidence>
<gene>
    <name evidence="2" type="ORF">AAGV28_07155</name>
</gene>
<keyword evidence="3" id="KW-1185">Reference proteome</keyword>
<dbReference type="RefSeq" id="WP_373406139.1">
    <property type="nucleotide sequence ID" value="NZ_JBCFQL010000006.1"/>
</dbReference>
<name>A0ABV4TDV9_9FLAO</name>
<dbReference type="EMBL" id="JBCFQL010000006">
    <property type="protein sequence ID" value="MFA9191146.1"/>
    <property type="molecule type" value="Genomic_DNA"/>
</dbReference>